<protein>
    <submittedName>
        <fullName evidence="1">Uncharacterized protein</fullName>
    </submittedName>
</protein>
<evidence type="ECO:0000313" key="2">
    <source>
        <dbReference type="Proteomes" id="UP001140234"/>
    </source>
</evidence>
<evidence type="ECO:0000313" key="1">
    <source>
        <dbReference type="EMBL" id="KAJ2770014.1"/>
    </source>
</evidence>
<proteinExistence type="predicted"/>
<dbReference type="EMBL" id="JANBUJ010000817">
    <property type="protein sequence ID" value="KAJ2770014.1"/>
    <property type="molecule type" value="Genomic_DNA"/>
</dbReference>
<dbReference type="Proteomes" id="UP001140234">
    <property type="component" value="Unassembled WGS sequence"/>
</dbReference>
<gene>
    <name evidence="1" type="ORF">IWQ57_002852</name>
</gene>
<accession>A0ACC1JYY1</accession>
<keyword evidence="2" id="KW-1185">Reference proteome</keyword>
<name>A0ACC1JYY1_9FUNG</name>
<sequence length="993" mass="110324">MDGRQAVVHTLEAALSQDQHCVARAEESLAVLATQRNFHALLFDVFADRSMASQVRWMAIVNLKNGIDKYWKRAAQHPIHISEKELVRPRLLTMLDEGDPLIATQYCVTVAKIARWEYPRVWPGFAEELLAQTRAIAADDALPGAQRSAMEHNALHTLHLFVKSLAARTMPLERQKMREITPLVFAVLVPIYDQRLAQFHAAIMQAGVFASTLPLIKSIRLCIKVLRRLWIFGYEKIEEADKVAQDFFVATIGHQSAFYDVYRAMVDGAASPAAAPEDYLTVLRKIVLLYGKLYLDFQKYHAVKFITAPCTKSMLHWYWQQISSDAPRLVVPLCDEDPDADAPLTLEPLLIQGLILYKNVVKNYFYQPDDDDGPESDAVRCRHVIDTEILTPAFVAQMAEMLMSHYIPLKRGDLERWQDDPEGWMADEDSDYWNFEVRRCAEHLFVDLVGQNRAQLAPELARFVQQGSAAGGAHSPTEAHYRRDGQFAALGLCASDLYDHIDFCQWLAHNPVVDSPAGAVKWRTAWLVGKWVAVKLPAAQRPHVYALLLGLAAASEPLIVRMEALASLVCCVNDWDFAADQFAPFVQPALERLTEVLAAVSTPESRMRIVNFLSSLVQRLQLEIAPYAAALVRLLPPLWESAAGENMYQTAILVLIAKLVEALGAQSTELQAFVAPLIRHSVDLDDPAHVYLMEDGIELWLMMLRSATSLDESLLALLGLVPRLLQFSTEALRKVLKVIEAYLLIDGARACQQHGAAIVGALHELVADTTLTARATAAGYNTLGLLVQCLPADAAGGALSGSGLLWTALTRIVDRREPAMVLVHHAVFLARVAVQYPALFGELLAAQGVELAGTFAKNWVELSDDVSDVERRRLLALGFAAAAVTANDGVLQALPLMVPVWNEIMSDTGASLVDRLDDDDDDGAAYGHSEVMVAENERRRRLLLADPVHKLDARREFARCMKESEALNGADRFHAVLAQIDARDLEDFRNQLS</sequence>
<comment type="caution">
    <text evidence="1">The sequence shown here is derived from an EMBL/GenBank/DDBJ whole genome shotgun (WGS) entry which is preliminary data.</text>
</comment>
<reference evidence="1" key="1">
    <citation type="submission" date="2022-07" db="EMBL/GenBank/DDBJ databases">
        <title>Phylogenomic reconstructions and comparative analyses of Kickxellomycotina fungi.</title>
        <authorList>
            <person name="Reynolds N.K."/>
            <person name="Stajich J.E."/>
            <person name="Barry K."/>
            <person name="Grigoriev I.V."/>
            <person name="Crous P."/>
            <person name="Smith M.E."/>
        </authorList>
    </citation>
    <scope>NUCLEOTIDE SEQUENCE</scope>
    <source>
        <strain evidence="1">CBS 109366</strain>
    </source>
</reference>
<organism evidence="1 2">
    <name type="scientific">Coemansia nantahalensis</name>
    <dbReference type="NCBI Taxonomy" id="2789366"/>
    <lineage>
        <taxon>Eukaryota</taxon>
        <taxon>Fungi</taxon>
        <taxon>Fungi incertae sedis</taxon>
        <taxon>Zoopagomycota</taxon>
        <taxon>Kickxellomycotina</taxon>
        <taxon>Kickxellomycetes</taxon>
        <taxon>Kickxellales</taxon>
        <taxon>Kickxellaceae</taxon>
        <taxon>Coemansia</taxon>
    </lineage>
</organism>